<dbReference type="PANTHER" id="PTHR33050">
    <property type="entry name" value="REVERSE TRANSCRIPTASE DOMAIN-CONTAINING PROTEIN"/>
    <property type="match status" value="1"/>
</dbReference>
<dbReference type="PANTHER" id="PTHR33050:SF7">
    <property type="entry name" value="RIBONUCLEASE H"/>
    <property type="match status" value="1"/>
</dbReference>
<evidence type="ECO:0000313" key="4">
    <source>
        <dbReference type="Proteomes" id="UP000515145"/>
    </source>
</evidence>
<dbReference type="CDD" id="cd09275">
    <property type="entry name" value="RNase_HI_RT_DIRS1"/>
    <property type="match status" value="1"/>
</dbReference>
<dbReference type="OrthoDB" id="7756796at2759"/>
<dbReference type="EC" id="3.1.26.4" evidence="2"/>
<organism evidence="4 5">
    <name type="scientific">Parambassis ranga</name>
    <name type="common">Indian glassy fish</name>
    <dbReference type="NCBI Taxonomy" id="210632"/>
    <lineage>
        <taxon>Eukaryota</taxon>
        <taxon>Metazoa</taxon>
        <taxon>Chordata</taxon>
        <taxon>Craniata</taxon>
        <taxon>Vertebrata</taxon>
        <taxon>Euteleostomi</taxon>
        <taxon>Actinopterygii</taxon>
        <taxon>Neopterygii</taxon>
        <taxon>Teleostei</taxon>
        <taxon>Neoteleostei</taxon>
        <taxon>Acanthomorphata</taxon>
        <taxon>Ovalentaria</taxon>
        <taxon>Ambassidae</taxon>
        <taxon>Parambassis</taxon>
    </lineage>
</organism>
<dbReference type="RefSeq" id="XP_028275797.1">
    <property type="nucleotide sequence ID" value="XM_028419996.1"/>
</dbReference>
<dbReference type="PROSITE" id="PS50878">
    <property type="entry name" value="RT_POL"/>
    <property type="match status" value="1"/>
</dbReference>
<dbReference type="InParanoid" id="A0A6P7JFW9"/>
<comment type="similarity">
    <text evidence="1">Belongs to the beta type-B retroviral polymerase family. HERV class-II K(HML-2) pol subfamily.</text>
</comment>
<gene>
    <name evidence="5" type="primary">LOC114445053</name>
</gene>
<dbReference type="InterPro" id="IPR043502">
    <property type="entry name" value="DNA/RNA_pol_sf"/>
</dbReference>
<reference evidence="5" key="1">
    <citation type="submission" date="2025-08" db="UniProtKB">
        <authorList>
            <consortium name="RefSeq"/>
        </authorList>
    </citation>
    <scope>IDENTIFICATION</scope>
</reference>
<feature type="domain" description="Reverse transcriptase" evidence="3">
    <location>
        <begin position="1"/>
        <end position="157"/>
    </location>
</feature>
<sequence length="423" mass="48318">MRAILDLRALNHYLRKYKFRMLTHASLLRFVLAGDWFTSVDLRDAYFHIPVYPPHWKFLRFAFRGTAYEFMVLPFGLSLSPRVFVKCTEAAVAPLRERGIRVATYIDDRLVAASTPREAAHHTDVRRKHLVSLGFRLNMEKSMLTPSQCITFVGLTLDVISTDASLTDWGATHEGKTVNGKWGPHMHFTHINCLELIAVHLALKHFLPWLWGHHVLVRTDNSTVVAYINRQGGLRSLRLHALAHRLIVWSNVHFQSLRATHVPGILNCGADLLSRGIPLYADWRLHPEVVKQIWLRYGRATVDLYASAENAQCPLFFSRHDGVAPLGIDALAHEWPRALLYAFPPVALISPTLARVREKRLVVILVAPHWPAKHWMAEIYQLLVGTPWQLPLCRDLLSQARGEIFHPHPERLALWAWPVSGLT</sequence>
<dbReference type="Pfam" id="PF00078">
    <property type="entry name" value="RVT_1"/>
    <property type="match status" value="1"/>
</dbReference>
<evidence type="ECO:0000259" key="3">
    <source>
        <dbReference type="PROSITE" id="PS50878"/>
    </source>
</evidence>
<evidence type="ECO:0000256" key="2">
    <source>
        <dbReference type="ARBA" id="ARBA00012180"/>
    </source>
</evidence>
<dbReference type="CDD" id="cd03714">
    <property type="entry name" value="RT_DIRS1"/>
    <property type="match status" value="1"/>
</dbReference>
<evidence type="ECO:0000256" key="1">
    <source>
        <dbReference type="ARBA" id="ARBA00010879"/>
    </source>
</evidence>
<dbReference type="GO" id="GO:0004523">
    <property type="term" value="F:RNA-DNA hybrid ribonuclease activity"/>
    <property type="evidence" value="ECO:0007669"/>
    <property type="project" value="UniProtKB-EC"/>
</dbReference>
<dbReference type="Gene3D" id="3.30.70.270">
    <property type="match status" value="1"/>
</dbReference>
<proteinExistence type="inferred from homology"/>
<dbReference type="InterPro" id="IPR043128">
    <property type="entry name" value="Rev_trsase/Diguanyl_cyclase"/>
</dbReference>
<dbReference type="AlphaFoldDB" id="A0A6P7JFW9"/>
<dbReference type="SUPFAM" id="SSF56672">
    <property type="entry name" value="DNA/RNA polymerases"/>
    <property type="match status" value="1"/>
</dbReference>
<dbReference type="InterPro" id="IPR000477">
    <property type="entry name" value="RT_dom"/>
</dbReference>
<dbReference type="Proteomes" id="UP000515145">
    <property type="component" value="Chromosome 13"/>
</dbReference>
<evidence type="ECO:0000313" key="5">
    <source>
        <dbReference type="RefSeq" id="XP_028275797.1"/>
    </source>
</evidence>
<dbReference type="GeneID" id="114445053"/>
<protein>
    <recommendedName>
        <fullName evidence="2">ribonuclease H</fullName>
        <ecNumber evidence="2">3.1.26.4</ecNumber>
    </recommendedName>
</protein>
<keyword evidence="4" id="KW-1185">Reference proteome</keyword>
<accession>A0A6P7JFW9</accession>
<name>A0A6P7JFW9_9TELE</name>
<dbReference type="InterPro" id="IPR052055">
    <property type="entry name" value="Hepadnavirus_pol/RT"/>
</dbReference>